<feature type="compositionally biased region" description="Basic and acidic residues" evidence="1">
    <location>
        <begin position="1"/>
        <end position="18"/>
    </location>
</feature>
<accession>A0A9Q0GXM6</accession>
<feature type="region of interest" description="Disordered" evidence="1">
    <location>
        <begin position="1"/>
        <end position="34"/>
    </location>
</feature>
<evidence type="ECO:0000313" key="3">
    <source>
        <dbReference type="Proteomes" id="UP001141806"/>
    </source>
</evidence>
<evidence type="ECO:0000313" key="2">
    <source>
        <dbReference type="EMBL" id="KAJ4954488.1"/>
    </source>
</evidence>
<comment type="caution">
    <text evidence="2">The sequence shown here is derived from an EMBL/GenBank/DDBJ whole genome shotgun (WGS) entry which is preliminary data.</text>
</comment>
<reference evidence="2" key="1">
    <citation type="journal article" date="2023" name="Plant J.">
        <title>The genome of the king protea, Protea cynaroides.</title>
        <authorList>
            <person name="Chang J."/>
            <person name="Duong T.A."/>
            <person name="Schoeman C."/>
            <person name="Ma X."/>
            <person name="Roodt D."/>
            <person name="Barker N."/>
            <person name="Li Z."/>
            <person name="Van de Peer Y."/>
            <person name="Mizrachi E."/>
        </authorList>
    </citation>
    <scope>NUCLEOTIDE SEQUENCE</scope>
    <source>
        <tissue evidence="2">Young leaves</tissue>
    </source>
</reference>
<protein>
    <submittedName>
        <fullName evidence="2">Uncharacterized protein</fullName>
    </submittedName>
</protein>
<organism evidence="2 3">
    <name type="scientific">Protea cynaroides</name>
    <dbReference type="NCBI Taxonomy" id="273540"/>
    <lineage>
        <taxon>Eukaryota</taxon>
        <taxon>Viridiplantae</taxon>
        <taxon>Streptophyta</taxon>
        <taxon>Embryophyta</taxon>
        <taxon>Tracheophyta</taxon>
        <taxon>Spermatophyta</taxon>
        <taxon>Magnoliopsida</taxon>
        <taxon>Proteales</taxon>
        <taxon>Proteaceae</taxon>
        <taxon>Protea</taxon>
    </lineage>
</organism>
<keyword evidence="3" id="KW-1185">Reference proteome</keyword>
<dbReference type="EMBL" id="JAMYWD010000011">
    <property type="protein sequence ID" value="KAJ4954488.1"/>
    <property type="molecule type" value="Genomic_DNA"/>
</dbReference>
<sequence length="108" mass="12477">MQRERRDLQRRREGEGQKYHSRARKKRYADGVAEGEKRFPEEMGVAEGEKDLQRGLGFRFRGDSAFGLPDNPIESITVQSALKHVGWKIATQEEMTTLVVNNIRTFLL</sequence>
<gene>
    <name evidence="2" type="ORF">NE237_011271</name>
</gene>
<name>A0A9Q0GXM6_9MAGN</name>
<proteinExistence type="predicted"/>
<dbReference type="Proteomes" id="UP001141806">
    <property type="component" value="Unassembled WGS sequence"/>
</dbReference>
<dbReference type="AlphaFoldDB" id="A0A9Q0GXM6"/>
<evidence type="ECO:0000256" key="1">
    <source>
        <dbReference type="SAM" id="MobiDB-lite"/>
    </source>
</evidence>